<reference evidence="1 2" key="1">
    <citation type="submission" date="2016-10" db="EMBL/GenBank/DDBJ databases">
        <authorList>
            <person name="de Groot N.N."/>
        </authorList>
    </citation>
    <scope>NUCLEOTIDE SEQUENCE [LARGE SCALE GENOMIC DNA]</scope>
    <source>
        <strain evidence="1 2">Nl18</strain>
    </source>
</reference>
<gene>
    <name evidence="1" type="ORF">SAMN05216404_11819</name>
</gene>
<evidence type="ECO:0000313" key="2">
    <source>
        <dbReference type="Proteomes" id="UP000183898"/>
    </source>
</evidence>
<dbReference type="AlphaFoldDB" id="A0A1H8NY46"/>
<name>A0A1H8NY46_9PROT</name>
<proteinExistence type="predicted"/>
<accession>A0A1H8NY46</accession>
<sequence>MPCNLNIADNKKPARGHQREISGVCLLELLLFPGKLLVFPSQAFSTFDRPSIFVNCMDVHPYDDDYSDNQAENRPSLRDLVSAYTHALTHPK</sequence>
<protein>
    <submittedName>
        <fullName evidence="1">Uncharacterized protein</fullName>
    </submittedName>
</protein>
<dbReference type="EMBL" id="FOCT01000018">
    <property type="protein sequence ID" value="SEO34566.1"/>
    <property type="molecule type" value="Genomic_DNA"/>
</dbReference>
<dbReference type="Proteomes" id="UP000183898">
    <property type="component" value="Unassembled WGS sequence"/>
</dbReference>
<organism evidence="1 2">
    <name type="scientific">Nitrosospira multiformis</name>
    <dbReference type="NCBI Taxonomy" id="1231"/>
    <lineage>
        <taxon>Bacteria</taxon>
        <taxon>Pseudomonadati</taxon>
        <taxon>Pseudomonadota</taxon>
        <taxon>Betaproteobacteria</taxon>
        <taxon>Nitrosomonadales</taxon>
        <taxon>Nitrosomonadaceae</taxon>
        <taxon>Nitrosospira</taxon>
    </lineage>
</organism>
<evidence type="ECO:0000313" key="1">
    <source>
        <dbReference type="EMBL" id="SEO34566.1"/>
    </source>
</evidence>